<keyword evidence="5" id="KW-0677">Repeat</keyword>
<feature type="compositionally biased region" description="Low complexity" evidence="10">
    <location>
        <begin position="1049"/>
        <end position="1090"/>
    </location>
</feature>
<dbReference type="InterPro" id="IPR011993">
    <property type="entry name" value="PH-like_dom_sf"/>
</dbReference>
<feature type="compositionally biased region" description="Low complexity" evidence="10">
    <location>
        <begin position="301"/>
        <end position="316"/>
    </location>
</feature>
<feature type="compositionally biased region" description="Low complexity" evidence="10">
    <location>
        <begin position="657"/>
        <end position="687"/>
    </location>
</feature>
<feature type="compositionally biased region" description="Low complexity" evidence="10">
    <location>
        <begin position="462"/>
        <end position="472"/>
    </location>
</feature>
<dbReference type="FunCoup" id="A0A6J2XLF9">
    <property type="interactions" value="284"/>
</dbReference>
<feature type="compositionally biased region" description="Polar residues" evidence="10">
    <location>
        <begin position="1017"/>
        <end position="1037"/>
    </location>
</feature>
<dbReference type="InterPro" id="IPR001849">
    <property type="entry name" value="PH_domain"/>
</dbReference>
<dbReference type="PROSITE" id="PS50003">
    <property type="entry name" value="PH_DOMAIN"/>
    <property type="match status" value="1"/>
</dbReference>
<feature type="region of interest" description="Disordered" evidence="10">
    <location>
        <begin position="706"/>
        <end position="734"/>
    </location>
</feature>
<dbReference type="GeneID" id="115879307"/>
<feature type="compositionally biased region" description="Polar residues" evidence="10">
    <location>
        <begin position="987"/>
        <end position="1010"/>
    </location>
</feature>
<keyword evidence="3" id="KW-0597">Phosphoprotein</keyword>
<dbReference type="InParanoid" id="A0A6J2XLF9"/>
<feature type="region of interest" description="Disordered" evidence="10">
    <location>
        <begin position="391"/>
        <end position="410"/>
    </location>
</feature>
<proteinExistence type="predicted"/>
<feature type="compositionally biased region" description="Polar residues" evidence="10">
    <location>
        <begin position="256"/>
        <end position="265"/>
    </location>
</feature>
<dbReference type="GO" id="GO:0008286">
    <property type="term" value="P:insulin receptor signaling pathway"/>
    <property type="evidence" value="ECO:0007669"/>
    <property type="project" value="InterPro"/>
</dbReference>
<dbReference type="Proteomes" id="UP000504635">
    <property type="component" value="Unplaced"/>
</dbReference>
<feature type="region of interest" description="Disordered" evidence="10">
    <location>
        <begin position="522"/>
        <end position="547"/>
    </location>
</feature>
<evidence type="ECO:0000256" key="9">
    <source>
        <dbReference type="ARBA" id="ARBA00046145"/>
    </source>
</evidence>
<comment type="function">
    <text evidence="9">Activates phosphatidylinositol 3-kinase when bound to the regulatory p85 subunit. May mediate the control of various cellular processes by insulin-like peptides. When phosphorylated by the insulin receptor binds specifically to various cellular proteins containing SH2 domains. Involved in control of cell proliferation, cell size, and body and organ growth throughout development. Also has a role in a signaling pathway controlling the physiological response required to endure periods of low nutrient conditions. Insulin/insulin-like growth factor (IGF) signaling pathway has a role in regulating aging and is necessary in the ovary for vitellogenic maturation.</text>
</comment>
<feature type="compositionally biased region" description="Polar residues" evidence="10">
    <location>
        <begin position="582"/>
        <end position="594"/>
    </location>
</feature>
<feature type="region of interest" description="Disordered" evidence="10">
    <location>
        <begin position="1352"/>
        <end position="1377"/>
    </location>
</feature>
<dbReference type="InterPro" id="IPR002404">
    <property type="entry name" value="IRS_PTB"/>
</dbReference>
<gene>
    <name evidence="14" type="primary">LOC115879307</name>
</gene>
<dbReference type="OrthoDB" id="946068at2759"/>
<organism evidence="13 14">
    <name type="scientific">Sitophilus oryzae</name>
    <name type="common">Rice weevil</name>
    <name type="synonym">Curculio oryzae</name>
    <dbReference type="NCBI Taxonomy" id="7048"/>
    <lineage>
        <taxon>Eukaryota</taxon>
        <taxon>Metazoa</taxon>
        <taxon>Ecdysozoa</taxon>
        <taxon>Arthropoda</taxon>
        <taxon>Hexapoda</taxon>
        <taxon>Insecta</taxon>
        <taxon>Pterygota</taxon>
        <taxon>Neoptera</taxon>
        <taxon>Endopterygota</taxon>
        <taxon>Coleoptera</taxon>
        <taxon>Polyphaga</taxon>
        <taxon>Cucujiformia</taxon>
        <taxon>Curculionidae</taxon>
        <taxon>Dryophthorinae</taxon>
        <taxon>Sitophilus</taxon>
    </lineage>
</organism>
<feature type="compositionally biased region" description="Polar residues" evidence="10">
    <location>
        <begin position="283"/>
        <end position="293"/>
    </location>
</feature>
<feature type="domain" description="PH" evidence="11">
    <location>
        <begin position="18"/>
        <end position="119"/>
    </location>
</feature>
<feature type="compositionally biased region" description="Low complexity" evidence="10">
    <location>
        <begin position="1310"/>
        <end position="1326"/>
    </location>
</feature>
<feature type="compositionally biased region" description="Pro residues" evidence="10">
    <location>
        <begin position="451"/>
        <end position="461"/>
    </location>
</feature>
<dbReference type="GO" id="GO:0005886">
    <property type="term" value="C:plasma membrane"/>
    <property type="evidence" value="ECO:0007669"/>
    <property type="project" value="TreeGrafter"/>
</dbReference>
<feature type="compositionally biased region" description="Polar residues" evidence="10">
    <location>
        <begin position="391"/>
        <end position="407"/>
    </location>
</feature>
<dbReference type="SMART" id="SM00310">
    <property type="entry name" value="PTBI"/>
    <property type="match status" value="1"/>
</dbReference>
<dbReference type="PANTHER" id="PTHR10614">
    <property type="entry name" value="INSULIN RECEPTOR SUBSTRATE"/>
    <property type="match status" value="1"/>
</dbReference>
<dbReference type="GO" id="GO:0043548">
    <property type="term" value="F:phosphatidylinositol 3-kinase binding"/>
    <property type="evidence" value="ECO:0007669"/>
    <property type="project" value="TreeGrafter"/>
</dbReference>
<dbReference type="GO" id="GO:0005158">
    <property type="term" value="F:insulin receptor binding"/>
    <property type="evidence" value="ECO:0007669"/>
    <property type="project" value="InterPro"/>
</dbReference>
<evidence type="ECO:0000256" key="2">
    <source>
        <dbReference type="ARBA" id="ARBA00015710"/>
    </source>
</evidence>
<feature type="compositionally biased region" description="Low complexity" evidence="10">
    <location>
        <begin position="530"/>
        <end position="546"/>
    </location>
</feature>
<feature type="compositionally biased region" description="Polar residues" evidence="10">
    <location>
        <begin position="1177"/>
        <end position="1198"/>
    </location>
</feature>
<comment type="subunit">
    <text evidence="1">Bindings to phosphatidylinositol 3-kinase and SHP2.</text>
</comment>
<evidence type="ECO:0000256" key="3">
    <source>
        <dbReference type="ARBA" id="ARBA00022553"/>
    </source>
</evidence>
<feature type="compositionally biased region" description="Low complexity" evidence="10">
    <location>
        <begin position="266"/>
        <end position="280"/>
    </location>
</feature>
<keyword evidence="13" id="KW-1185">Reference proteome</keyword>
<dbReference type="PROSITE" id="PS51064">
    <property type="entry name" value="IRS_PTB"/>
    <property type="match status" value="1"/>
</dbReference>
<feature type="region of interest" description="Disordered" evidence="10">
    <location>
        <begin position="573"/>
        <end position="597"/>
    </location>
</feature>
<protein>
    <recommendedName>
        <fullName evidence="2">Insulin receptor substrate 1</fullName>
    </recommendedName>
    <alternativeName>
        <fullName evidence="8">Protein chico</fullName>
    </alternativeName>
</protein>
<dbReference type="CTD" id="30067"/>
<evidence type="ECO:0000256" key="6">
    <source>
        <dbReference type="ARBA" id="ARBA00022782"/>
    </source>
</evidence>
<evidence type="ECO:0000256" key="4">
    <source>
        <dbReference type="ARBA" id="ARBA00022604"/>
    </source>
</evidence>
<dbReference type="SUPFAM" id="SSF50729">
    <property type="entry name" value="PH domain-like"/>
    <property type="match status" value="2"/>
</dbReference>
<feature type="compositionally biased region" description="Basic and acidic residues" evidence="10">
    <location>
        <begin position="1217"/>
        <end position="1226"/>
    </location>
</feature>
<dbReference type="Pfam" id="PF00169">
    <property type="entry name" value="PH"/>
    <property type="match status" value="1"/>
</dbReference>
<dbReference type="Gene3D" id="2.30.29.30">
    <property type="entry name" value="Pleckstrin-homology domain (PH domain)/Phosphotyrosine-binding domain (PTB)"/>
    <property type="match status" value="2"/>
</dbReference>
<feature type="compositionally biased region" description="Polar residues" evidence="10">
    <location>
        <begin position="623"/>
        <end position="646"/>
    </location>
</feature>
<sequence>MSVKSSGSHDGPPPSNGDVIRSGVLKKMKTARKKFFVLRAETNEALARLEYYDSEKKYKNGLPPKRCIPLKTCFDINKRQDTKHKHVIALYTKDDCFCIVLDNEEELQVWLKDLLTLQHGEEIPEGEVLRPKFGELFRCYHCSRELRIPKYVWEVNLCARGLGASRTGTYRLCLTDKTVTLVKIDVPIPTVLELPLSSVRSCGNLKNFFFLEVGRSCNLGAGEFWFEADDTTIASNLQNTVSHRFKLIREKEKLANSTEATDIQPTSRTRSSSATESTKSTNKKFNTLTQKGSSVLPPDGTTSESNVTSPVTTTTTSTTVSGMAMSIYNHILQRGSSKRRHSISGAGSGWSGAANHQRTQSLPLATPIATTCTVAPLTDNILTNATALTNHQHSSKRFTQGGQSSGKCSFRERCDSMPSRPRAISETNHAVPGWGKPYLLPHRYHFRDPSHSPPTGSPISPPSDSTGSSYSLPDEHDGLHEIIAEEECPDSPRANLPGGNYVPMNFQSPPENNYMDMNLAPQASGNQNVTSNSASMSSVTSGTPSTDIKFTDYPLDKVPSYVFADDDDARPYRAYSVGSKPPESNSQLASTPENSRVRAFSVGSKTKKYFNRVLPHHNHTPGVKSSSAPLLAPNSRTNSSHGSINNPMDDLMEMDFSSTTTSRSRSSTNASGSSDARSSCNHRNSNHSSNRLMGFVFDFLTGGGDQNKKTATPEGYMDMRPGSRTHSGSETSPYVDMNLGQRNSAYMDMTPNNVPVVGHAYAAYMDMTPNNVPTVGHAYSPYVDMSGNNSNTPHIGNGFSPYMDMSGNNSTRENYMDMSGSSPARNSPRNTMPLAEYARLFGRANLPENHRTNDYVDMNQTRRRANSNSSSSRAVSSPGFWNNTADHNADYLDMSGRNRRPDRTSSFSSQMSSSPQLETAPQRYLEAESQPSSHNIDGYVRMIPGNIQHHRQSSLDSCVDPHGDYLNMSGAHLSGAKNADAGKGRSQPISIHTTSNNQGVKNSSPLSITSLLGGKLSPTSTTSKMHLPLSSYSSLPRQKSPRKAATNGSKSNSSTSSSVTTTPSSSSTMFPLSLNSPSSPASTSKAGTPSFSGVKVPVSILSVPYKASSKKRPDEDAYAMMDFETNSQPLEASKVDESPYMNYCPPGANAPKAPVTLVSPCVDTVGDYAIMKPGTLPTKSTTLPRTKTGTGSGSASPLSMHLSTVALTDRQNLGFRPIREKDERIQSPRPGDQVPDRLRLDDRVLEEANMDVEDDSRRSVSGSVSPAAKISRPNSSNSENIKTPLQRPASISGSEKNSRPPSVCSEGLASRLGSNSSVYSSSSSASTVVGVPTLADLARIDQAHPVRLHYASLDLTNPDPEDRKSPRTVRNDSAAPSNETTFVYADIDFIKSEELSKNNSGNVASTSTTVKN</sequence>
<reference evidence="14" key="1">
    <citation type="submission" date="2025-08" db="UniProtKB">
        <authorList>
            <consortium name="RefSeq"/>
        </authorList>
    </citation>
    <scope>IDENTIFICATION</scope>
    <source>
        <tissue evidence="14">Gonads</tissue>
    </source>
</reference>
<feature type="region of interest" description="Disordered" evidence="10">
    <location>
        <begin position="1176"/>
        <end position="1198"/>
    </location>
</feature>
<dbReference type="Pfam" id="PF02174">
    <property type="entry name" value="IRS"/>
    <property type="match status" value="1"/>
</dbReference>
<feature type="compositionally biased region" description="Polar residues" evidence="10">
    <location>
        <begin position="1272"/>
        <end position="1295"/>
    </location>
</feature>
<keyword evidence="4" id="KW-0341">Growth regulation</keyword>
<name>A0A6J2XLF9_SITOR</name>
<dbReference type="GO" id="GO:0005829">
    <property type="term" value="C:cytosol"/>
    <property type="evidence" value="ECO:0007669"/>
    <property type="project" value="TreeGrafter"/>
</dbReference>
<accession>A0A6J2XLF9</accession>
<dbReference type="SMART" id="SM01244">
    <property type="entry name" value="IRS"/>
    <property type="match status" value="1"/>
</dbReference>
<evidence type="ECO:0000256" key="8">
    <source>
        <dbReference type="ARBA" id="ARBA00033282"/>
    </source>
</evidence>
<dbReference type="InterPro" id="IPR039011">
    <property type="entry name" value="IRS"/>
</dbReference>
<evidence type="ECO:0000256" key="1">
    <source>
        <dbReference type="ARBA" id="ARBA00011440"/>
    </source>
</evidence>
<keyword evidence="7" id="KW-0896">Oogenesis</keyword>
<keyword evidence="6" id="KW-0221">Differentiation</keyword>
<feature type="region of interest" description="Disordered" evidence="10">
    <location>
        <begin position="614"/>
        <end position="687"/>
    </location>
</feature>
<feature type="compositionally biased region" description="Low complexity" evidence="10">
    <location>
        <begin position="905"/>
        <end position="914"/>
    </location>
</feature>
<feature type="region of interest" description="Disordered" evidence="10">
    <location>
        <begin position="843"/>
        <end position="939"/>
    </location>
</feature>
<dbReference type="PRINTS" id="PR00628">
    <property type="entry name" value="INSULINRSI"/>
</dbReference>
<dbReference type="KEGG" id="soy:115879307"/>
<feature type="domain" description="IRS-type PTB" evidence="12">
    <location>
        <begin position="147"/>
        <end position="252"/>
    </location>
</feature>
<evidence type="ECO:0000259" key="12">
    <source>
        <dbReference type="PROSITE" id="PS51064"/>
    </source>
</evidence>
<feature type="region of interest" description="Disordered" evidence="10">
    <location>
        <begin position="1"/>
        <end position="21"/>
    </location>
</feature>
<evidence type="ECO:0000259" key="11">
    <source>
        <dbReference type="PROSITE" id="PS50003"/>
    </source>
</evidence>
<feature type="compositionally biased region" description="Basic and acidic residues" evidence="10">
    <location>
        <begin position="1234"/>
        <end position="1246"/>
    </location>
</feature>
<feature type="region of interest" description="Disordered" evidence="10">
    <location>
        <begin position="445"/>
        <end position="475"/>
    </location>
</feature>
<dbReference type="CDD" id="cd01257">
    <property type="entry name" value="PH_IRS"/>
    <property type="match status" value="1"/>
</dbReference>
<dbReference type="RefSeq" id="XP_030751916.1">
    <property type="nucleotide sequence ID" value="XM_030896056.1"/>
</dbReference>
<keyword evidence="14" id="KW-0675">Receptor</keyword>
<feature type="region of interest" description="Disordered" evidence="10">
    <location>
        <begin position="1213"/>
        <end position="1326"/>
    </location>
</feature>
<feature type="region of interest" description="Disordered" evidence="10">
    <location>
        <begin position="976"/>
        <end position="1090"/>
    </location>
</feature>
<evidence type="ECO:0000256" key="7">
    <source>
        <dbReference type="ARBA" id="ARBA00022943"/>
    </source>
</evidence>
<evidence type="ECO:0000313" key="14">
    <source>
        <dbReference type="RefSeq" id="XP_030751916.1"/>
    </source>
</evidence>
<dbReference type="SMART" id="SM00233">
    <property type="entry name" value="PH"/>
    <property type="match status" value="1"/>
</dbReference>
<evidence type="ECO:0000256" key="5">
    <source>
        <dbReference type="ARBA" id="ARBA00022737"/>
    </source>
</evidence>
<feature type="region of interest" description="Disordered" evidence="10">
    <location>
        <begin position="335"/>
        <end position="354"/>
    </location>
</feature>
<evidence type="ECO:0000256" key="10">
    <source>
        <dbReference type="SAM" id="MobiDB-lite"/>
    </source>
</evidence>
<feature type="region of interest" description="Disordered" evidence="10">
    <location>
        <begin position="256"/>
        <end position="316"/>
    </location>
</feature>
<evidence type="ECO:0000313" key="13">
    <source>
        <dbReference type="Proteomes" id="UP000504635"/>
    </source>
</evidence>
<dbReference type="PANTHER" id="PTHR10614:SF13">
    <property type="entry name" value="INSULIN RECEPTOR SUBSTRATE 1"/>
    <property type="match status" value="1"/>
</dbReference>
<feature type="compositionally biased region" description="Low complexity" evidence="10">
    <location>
        <begin position="866"/>
        <end position="877"/>
    </location>
</feature>